<organism evidence="2 3">
    <name type="scientific">Dendrothele bispora (strain CBS 962.96)</name>
    <dbReference type="NCBI Taxonomy" id="1314807"/>
    <lineage>
        <taxon>Eukaryota</taxon>
        <taxon>Fungi</taxon>
        <taxon>Dikarya</taxon>
        <taxon>Basidiomycota</taxon>
        <taxon>Agaricomycotina</taxon>
        <taxon>Agaricomycetes</taxon>
        <taxon>Agaricomycetidae</taxon>
        <taxon>Agaricales</taxon>
        <taxon>Agaricales incertae sedis</taxon>
        <taxon>Dendrothele</taxon>
    </lineage>
</organism>
<sequence>MEASLPKSLLSQTQGYTLIALAVLLFATVFRLRYPCLTLSGLEEFVDKLDEKVKEFAQEGGSTADFEIGVNGLRQNIGQIEYKRNNNVFLWSSVHRYLQSSFIILREIVKCYDVAQKLQVSVLNATIHRRRAREAALRDFENNYRPDLSV</sequence>
<keyword evidence="1" id="KW-0472">Membrane</keyword>
<dbReference type="OrthoDB" id="3121439at2759"/>
<keyword evidence="3" id="KW-1185">Reference proteome</keyword>
<accession>A0A4S8MB99</accession>
<reference evidence="2 3" key="1">
    <citation type="journal article" date="2019" name="Nat. Ecol. Evol.">
        <title>Megaphylogeny resolves global patterns of mushroom evolution.</title>
        <authorList>
            <person name="Varga T."/>
            <person name="Krizsan K."/>
            <person name="Foldi C."/>
            <person name="Dima B."/>
            <person name="Sanchez-Garcia M."/>
            <person name="Sanchez-Ramirez S."/>
            <person name="Szollosi G.J."/>
            <person name="Szarkandi J.G."/>
            <person name="Papp V."/>
            <person name="Albert L."/>
            <person name="Andreopoulos W."/>
            <person name="Angelini C."/>
            <person name="Antonin V."/>
            <person name="Barry K.W."/>
            <person name="Bougher N.L."/>
            <person name="Buchanan P."/>
            <person name="Buyck B."/>
            <person name="Bense V."/>
            <person name="Catcheside P."/>
            <person name="Chovatia M."/>
            <person name="Cooper J."/>
            <person name="Damon W."/>
            <person name="Desjardin D."/>
            <person name="Finy P."/>
            <person name="Geml J."/>
            <person name="Haridas S."/>
            <person name="Hughes K."/>
            <person name="Justo A."/>
            <person name="Karasinski D."/>
            <person name="Kautmanova I."/>
            <person name="Kiss B."/>
            <person name="Kocsube S."/>
            <person name="Kotiranta H."/>
            <person name="LaButti K.M."/>
            <person name="Lechner B.E."/>
            <person name="Liimatainen K."/>
            <person name="Lipzen A."/>
            <person name="Lukacs Z."/>
            <person name="Mihaltcheva S."/>
            <person name="Morgado L.N."/>
            <person name="Niskanen T."/>
            <person name="Noordeloos M.E."/>
            <person name="Ohm R.A."/>
            <person name="Ortiz-Santana B."/>
            <person name="Ovrebo C."/>
            <person name="Racz N."/>
            <person name="Riley R."/>
            <person name="Savchenko A."/>
            <person name="Shiryaev A."/>
            <person name="Soop K."/>
            <person name="Spirin V."/>
            <person name="Szebenyi C."/>
            <person name="Tomsovsky M."/>
            <person name="Tulloss R.E."/>
            <person name="Uehling J."/>
            <person name="Grigoriev I.V."/>
            <person name="Vagvolgyi C."/>
            <person name="Papp T."/>
            <person name="Martin F.M."/>
            <person name="Miettinen O."/>
            <person name="Hibbett D.S."/>
            <person name="Nagy L.G."/>
        </authorList>
    </citation>
    <scope>NUCLEOTIDE SEQUENCE [LARGE SCALE GENOMIC DNA]</scope>
    <source>
        <strain evidence="2 3">CBS 962.96</strain>
    </source>
</reference>
<keyword evidence="1" id="KW-1133">Transmembrane helix</keyword>
<name>A0A4S8MB99_DENBC</name>
<evidence type="ECO:0008006" key="4">
    <source>
        <dbReference type="Google" id="ProtNLM"/>
    </source>
</evidence>
<proteinExistence type="predicted"/>
<evidence type="ECO:0000313" key="2">
    <source>
        <dbReference type="EMBL" id="THU99762.1"/>
    </source>
</evidence>
<dbReference type="Proteomes" id="UP000297245">
    <property type="component" value="Unassembled WGS sequence"/>
</dbReference>
<dbReference type="AlphaFoldDB" id="A0A4S8MB99"/>
<protein>
    <recommendedName>
        <fullName evidence="4">Fungal N-terminal domain-containing protein</fullName>
    </recommendedName>
</protein>
<evidence type="ECO:0000256" key="1">
    <source>
        <dbReference type="SAM" id="Phobius"/>
    </source>
</evidence>
<evidence type="ECO:0000313" key="3">
    <source>
        <dbReference type="Proteomes" id="UP000297245"/>
    </source>
</evidence>
<keyword evidence="1" id="KW-0812">Transmembrane</keyword>
<dbReference type="EMBL" id="ML179114">
    <property type="protein sequence ID" value="THU99762.1"/>
    <property type="molecule type" value="Genomic_DNA"/>
</dbReference>
<feature type="transmembrane region" description="Helical" evidence="1">
    <location>
        <begin position="15"/>
        <end position="32"/>
    </location>
</feature>
<gene>
    <name evidence="2" type="ORF">K435DRAFT_855392</name>
</gene>